<dbReference type="SUPFAM" id="SSF47413">
    <property type="entry name" value="lambda repressor-like DNA-binding domains"/>
    <property type="match status" value="1"/>
</dbReference>
<dbReference type="InterPro" id="IPR010982">
    <property type="entry name" value="Lambda_DNA-bd_dom_sf"/>
</dbReference>
<reference evidence="3" key="1">
    <citation type="journal article" date="2012" name="Stand. Genomic Sci.">
        <title>Genome sequence of the Antarctic rhodopsins-containing flavobacterium Gillisia limnaea type strain (R-8282(T)).</title>
        <authorList>
            <person name="Riedel T."/>
            <person name="Held B."/>
            <person name="Nolan M."/>
            <person name="Lucas S."/>
            <person name="Lapidus A."/>
            <person name="Tice H."/>
            <person name="Del Rio T.G."/>
            <person name="Cheng J.F."/>
            <person name="Han C."/>
            <person name="Tapia R."/>
            <person name="Goodwin L.A."/>
            <person name="Pitluck S."/>
            <person name="Liolios K."/>
            <person name="Mavromatis K."/>
            <person name="Pagani I."/>
            <person name="Ivanova N."/>
            <person name="Mikhailova N."/>
            <person name="Pati A."/>
            <person name="Chen A."/>
            <person name="Palaniappan K."/>
            <person name="Land M."/>
            <person name="Rohde M."/>
            <person name="Tindall B.J."/>
            <person name="Detter J.C."/>
            <person name="Goker M."/>
            <person name="Bristow J."/>
            <person name="Eisen J.A."/>
            <person name="Markowitz V."/>
            <person name="Hugenholtz P."/>
            <person name="Kyrpides N.C."/>
            <person name="Klenk H.P."/>
            <person name="Woyke T."/>
        </authorList>
    </citation>
    <scope>NUCLEOTIDE SEQUENCE [LARGE SCALE GENOMIC DNA]</scope>
    <source>
        <strain evidence="3">DSM 15749 / LMG 21470 / R-8282</strain>
    </source>
</reference>
<dbReference type="InterPro" id="IPR039060">
    <property type="entry name" value="Antitox_HigA"/>
</dbReference>
<dbReference type="AlphaFoldDB" id="H2BSK2"/>
<accession>H2BSK2</accession>
<organism evidence="2 3">
    <name type="scientific">Gillisia limnaea (strain DSM 15749 / LMG 21470 / R-8282)</name>
    <dbReference type="NCBI Taxonomy" id="865937"/>
    <lineage>
        <taxon>Bacteria</taxon>
        <taxon>Pseudomonadati</taxon>
        <taxon>Bacteroidota</taxon>
        <taxon>Flavobacteriia</taxon>
        <taxon>Flavobacteriales</taxon>
        <taxon>Flavobacteriaceae</taxon>
        <taxon>Gillisia</taxon>
    </lineage>
</organism>
<sequence length="123" mass="14201">MELRPIKTDKDYRNALKRLEVIFDAPIDTKEGDEAEILSLLIENYENEHYPIGAPDPIEAIKIRMEELNMRQKDLVGIIGGKSRVSEILNRKKRLTVDMIRDLERILQISASVLVNNYQLAPK</sequence>
<dbReference type="Gene3D" id="1.10.260.40">
    <property type="entry name" value="lambda repressor-like DNA-binding domains"/>
    <property type="match status" value="1"/>
</dbReference>
<dbReference type="EMBL" id="JH594606">
    <property type="protein sequence ID" value="EHQ02549.1"/>
    <property type="molecule type" value="Genomic_DNA"/>
</dbReference>
<dbReference type="OrthoDB" id="9796786at2"/>
<dbReference type="PROSITE" id="PS50943">
    <property type="entry name" value="HTH_CROC1"/>
    <property type="match status" value="1"/>
</dbReference>
<dbReference type="Proteomes" id="UP000003844">
    <property type="component" value="Unassembled WGS sequence"/>
</dbReference>
<dbReference type="PANTHER" id="PTHR40455:SF1">
    <property type="entry name" value="ANTITOXIN HIGA"/>
    <property type="match status" value="1"/>
</dbReference>
<dbReference type="InterPro" id="IPR001387">
    <property type="entry name" value="Cro/C1-type_HTH"/>
</dbReference>
<dbReference type="eggNOG" id="COG5499">
    <property type="taxonomic scope" value="Bacteria"/>
</dbReference>
<evidence type="ECO:0000313" key="3">
    <source>
        <dbReference type="Proteomes" id="UP000003844"/>
    </source>
</evidence>
<dbReference type="PANTHER" id="PTHR40455">
    <property type="entry name" value="ANTITOXIN HIGA"/>
    <property type="match status" value="1"/>
</dbReference>
<dbReference type="GO" id="GO:0001046">
    <property type="term" value="F:core promoter sequence-specific DNA binding"/>
    <property type="evidence" value="ECO:0007669"/>
    <property type="project" value="TreeGrafter"/>
</dbReference>
<dbReference type="RefSeq" id="WP_006988859.1">
    <property type="nucleotide sequence ID" value="NZ_JH594606.1"/>
</dbReference>
<gene>
    <name evidence="2" type="ORF">Gilli_1907</name>
</gene>
<evidence type="ECO:0000259" key="1">
    <source>
        <dbReference type="PROSITE" id="PS50943"/>
    </source>
</evidence>
<dbReference type="GO" id="GO:0006355">
    <property type="term" value="P:regulation of DNA-templated transcription"/>
    <property type="evidence" value="ECO:0007669"/>
    <property type="project" value="InterPro"/>
</dbReference>
<feature type="domain" description="HTH cro/C1-type" evidence="1">
    <location>
        <begin position="61"/>
        <end position="114"/>
    </location>
</feature>
<dbReference type="SMART" id="SM00530">
    <property type="entry name" value="HTH_XRE"/>
    <property type="match status" value="1"/>
</dbReference>
<name>H2BSK2_GILLR</name>
<keyword evidence="3" id="KW-1185">Reference proteome</keyword>
<proteinExistence type="predicted"/>
<evidence type="ECO:0000313" key="2">
    <source>
        <dbReference type="EMBL" id="EHQ02549.1"/>
    </source>
</evidence>
<dbReference type="HOGENOM" id="CLU_125852_2_0_10"/>
<protein>
    <submittedName>
        <fullName evidence="2">Transcriptional regulator, XRE family</fullName>
    </submittedName>
</protein>